<dbReference type="Gene3D" id="3.80.10.10">
    <property type="entry name" value="Ribonuclease Inhibitor"/>
    <property type="match status" value="1"/>
</dbReference>
<dbReference type="PANTHER" id="PTHR45661">
    <property type="entry name" value="SURFACE ANTIGEN"/>
    <property type="match status" value="1"/>
</dbReference>
<evidence type="ECO:0008006" key="3">
    <source>
        <dbReference type="Google" id="ProtNLM"/>
    </source>
</evidence>
<sequence length="212" mass="24137">MYCKQLKTVKFSKNSKIESIEEFTFSSSSIKSMKIPSSVKIIGKCAFKSCLQLKTIEFCYHSKLNEIDVEAFSFSSLEKIEIPSNVTKIAEHAFKGCRHLKTLKFSENSQIKSICKFAFSGSSLERVLMPSSISIIEERVFDSCLKLRTVEFLSENLFIGDFAFFLSMRLFFVSFPNATEITVSSNSFCQISRDSSIFIKPNSIFKFKNINS</sequence>
<evidence type="ECO:0000313" key="2">
    <source>
        <dbReference type="Proteomes" id="UP001470230"/>
    </source>
</evidence>
<proteinExistence type="predicted"/>
<evidence type="ECO:0000313" key="1">
    <source>
        <dbReference type="EMBL" id="KAK8844232.1"/>
    </source>
</evidence>
<dbReference type="SUPFAM" id="SSF52058">
    <property type="entry name" value="L domain-like"/>
    <property type="match status" value="1"/>
</dbReference>
<dbReference type="InterPro" id="IPR053139">
    <property type="entry name" value="Surface_bspA-like"/>
</dbReference>
<gene>
    <name evidence="1" type="ORF">M9Y10_024442</name>
</gene>
<protein>
    <recommendedName>
        <fullName evidence="3">Surface antigen BspA-like</fullName>
    </recommendedName>
</protein>
<dbReference type="PANTHER" id="PTHR45661:SF3">
    <property type="entry name" value="IG-LIKE DOMAIN-CONTAINING PROTEIN"/>
    <property type="match status" value="1"/>
</dbReference>
<comment type="caution">
    <text evidence="1">The sequence shown here is derived from an EMBL/GenBank/DDBJ whole genome shotgun (WGS) entry which is preliminary data.</text>
</comment>
<reference evidence="1 2" key="1">
    <citation type="submission" date="2024-04" db="EMBL/GenBank/DDBJ databases">
        <title>Tritrichomonas musculus Genome.</title>
        <authorList>
            <person name="Alves-Ferreira E."/>
            <person name="Grigg M."/>
            <person name="Lorenzi H."/>
            <person name="Galac M."/>
        </authorList>
    </citation>
    <scope>NUCLEOTIDE SEQUENCE [LARGE SCALE GENOMIC DNA]</scope>
    <source>
        <strain evidence="1 2">EAF2021</strain>
    </source>
</reference>
<keyword evidence="2" id="KW-1185">Reference proteome</keyword>
<name>A0ABR2HBZ5_9EUKA</name>
<dbReference type="InterPro" id="IPR026906">
    <property type="entry name" value="LRR_5"/>
</dbReference>
<dbReference type="InterPro" id="IPR032675">
    <property type="entry name" value="LRR_dom_sf"/>
</dbReference>
<organism evidence="1 2">
    <name type="scientific">Tritrichomonas musculus</name>
    <dbReference type="NCBI Taxonomy" id="1915356"/>
    <lineage>
        <taxon>Eukaryota</taxon>
        <taxon>Metamonada</taxon>
        <taxon>Parabasalia</taxon>
        <taxon>Tritrichomonadida</taxon>
        <taxon>Tritrichomonadidae</taxon>
        <taxon>Tritrichomonas</taxon>
    </lineage>
</organism>
<dbReference type="Proteomes" id="UP001470230">
    <property type="component" value="Unassembled WGS sequence"/>
</dbReference>
<dbReference type="Pfam" id="PF13306">
    <property type="entry name" value="LRR_5"/>
    <property type="match status" value="1"/>
</dbReference>
<dbReference type="EMBL" id="JAPFFF010000033">
    <property type="protein sequence ID" value="KAK8844232.1"/>
    <property type="molecule type" value="Genomic_DNA"/>
</dbReference>
<accession>A0ABR2HBZ5</accession>